<proteinExistence type="predicted"/>
<dbReference type="AlphaFoldDB" id="A0A1H0A850"/>
<dbReference type="Proteomes" id="UP000199682">
    <property type="component" value="Unassembled WGS sequence"/>
</dbReference>
<evidence type="ECO:0008006" key="3">
    <source>
        <dbReference type="Google" id="ProtNLM"/>
    </source>
</evidence>
<dbReference type="Gene3D" id="1.20.120.650">
    <property type="entry name" value="Colicin D"/>
    <property type="match status" value="1"/>
</dbReference>
<accession>A0A1H0A850</accession>
<gene>
    <name evidence="1" type="ORF">SAMN04488074_1444</name>
</gene>
<reference evidence="2" key="1">
    <citation type="submission" date="2016-10" db="EMBL/GenBank/DDBJ databases">
        <authorList>
            <person name="Varghese N."/>
            <person name="Submissions S."/>
        </authorList>
    </citation>
    <scope>NUCLEOTIDE SEQUENCE [LARGE SCALE GENOMIC DNA]</scope>
    <source>
        <strain evidence="2">DSM 44796</strain>
    </source>
</reference>
<organism evidence="1 2">
    <name type="scientific">Lentzea albidocapillata subsp. violacea</name>
    <dbReference type="NCBI Taxonomy" id="128104"/>
    <lineage>
        <taxon>Bacteria</taxon>
        <taxon>Bacillati</taxon>
        <taxon>Actinomycetota</taxon>
        <taxon>Actinomycetes</taxon>
        <taxon>Pseudonocardiales</taxon>
        <taxon>Pseudonocardiaceae</taxon>
        <taxon>Lentzea</taxon>
    </lineage>
</organism>
<evidence type="ECO:0000313" key="2">
    <source>
        <dbReference type="Proteomes" id="UP000199682"/>
    </source>
</evidence>
<dbReference type="InterPro" id="IPR036471">
    <property type="entry name" value="Colicin_D_sf"/>
</dbReference>
<dbReference type="RefSeq" id="WP_143028138.1">
    <property type="nucleotide sequence ID" value="NZ_FNET01000044.1"/>
</dbReference>
<dbReference type="EMBL" id="FNET01000044">
    <property type="protein sequence ID" value="SDN29123.1"/>
    <property type="molecule type" value="Genomic_DNA"/>
</dbReference>
<evidence type="ECO:0000313" key="1">
    <source>
        <dbReference type="EMBL" id="SDN29123.1"/>
    </source>
</evidence>
<name>A0A1H0A850_9PSEU</name>
<sequence length="266" mass="27919">MTDRAGLDSVARLSAILFDGGANFSPAWLSRVDGVVVPFASPAHIDRRLADVLYAGAKAVRVDSGVAGRLSEDHQDDAIVPVSLTDAAALAAATWRDTGFVVALPDLTAALVVTTDGYALLGGSPAFVRGAVIGGGVDDARARFGRVAKKLGGALPGIAAQYPPLHREWATMHEVEPGSAVSEQVALMTSVVAGEISPPAFASKWMNASSRRQNHGERVSGALGTALHDVFFVIEDYAEPDLWEPGDLNDEELVIKVREALALLDL</sequence>
<protein>
    <recommendedName>
        <fullName evidence="3">Colicin D immunity protein domain-containing protein</fullName>
    </recommendedName>
</protein>